<dbReference type="GO" id="GO:0006260">
    <property type="term" value="P:DNA replication"/>
    <property type="evidence" value="ECO:0007669"/>
    <property type="project" value="InterPro"/>
</dbReference>
<dbReference type="GO" id="GO:0003887">
    <property type="term" value="F:DNA-directed DNA polymerase activity"/>
    <property type="evidence" value="ECO:0007669"/>
    <property type="project" value="InterPro"/>
</dbReference>
<dbReference type="GO" id="GO:0003677">
    <property type="term" value="F:DNA binding"/>
    <property type="evidence" value="ECO:0007669"/>
    <property type="project" value="InterPro"/>
</dbReference>
<protein>
    <submittedName>
        <fullName evidence="3">Putative DNA ploymerase</fullName>
    </submittedName>
</protein>
<dbReference type="Gene3D" id="3.30.70.370">
    <property type="match status" value="1"/>
</dbReference>
<dbReference type="EMBL" id="MH426725">
    <property type="protein sequence ID" value="AXN57412.1"/>
    <property type="molecule type" value="Genomic_DNA"/>
</dbReference>
<accession>A0A346FHY2</accession>
<evidence type="ECO:0000256" key="1">
    <source>
        <dbReference type="ARBA" id="ARBA00023109"/>
    </source>
</evidence>
<dbReference type="InterPro" id="IPR001098">
    <property type="entry name" value="DNA-dir_DNA_pol_A_palm_dom"/>
</dbReference>
<keyword evidence="1" id="KW-1194">Viral DNA replication</keyword>
<feature type="domain" description="DNA-directed DNA polymerase family A palm" evidence="2">
    <location>
        <begin position="575"/>
        <end position="855"/>
    </location>
</feature>
<dbReference type="Proteomes" id="UP000257815">
    <property type="component" value="Segment"/>
</dbReference>
<evidence type="ECO:0000313" key="3">
    <source>
        <dbReference type="EMBL" id="AXN57412.1"/>
    </source>
</evidence>
<gene>
    <name evidence="3" type="ORF">SUNLIREN_112</name>
</gene>
<dbReference type="Gene3D" id="3.30.420.10">
    <property type="entry name" value="Ribonuclease H-like superfamily/Ribonuclease H"/>
    <property type="match status" value="1"/>
</dbReference>
<sequence>MPEQELLHVVGDSETNGLLMEFDDVHVMAFCEYKSKTDDQIFVFTDKPVPMGHPYTKYIKGGLREGIEFMMNRCAEVVIHNFFQFDYWVFNHIAPDLFNIHTVKPWDAKWQDSLVQSRVQWHDRPTPRGYKGAHGLAAWGARCGVHKPEIEDWTTWDGKMLTRVVEDIRINARTKRMLDKEKRMLKECGVDTTETYERAKQTSFWMGQQGINGWKANVELMRKYADELDVEIVKLAEAIEPNLPPTIKNKGKVTYEEFAKGWSAYADELGDESVRKITQYPPTKYRMMKRKGETKRVEIKPLAKPTFSSTNKKIIKTYSVENVVTGEVVKTIFGSLKEARDACKELNGTAKPKDCQWKALKRESEGLEYDTHTVNHFGLESNRYDGVIAAPHTRITFEKSTMSQHDVVKGYLLNKCGWIPDDYNYKKDKDGKDAKICRDKQSGRLIRLNKFTRKWKDEFGLEVIEHDGIKYLMYNYTLRRSMPEWDSARLRTSPKLTESSYETINGSLGQNIAKYNTLQHRRRTLENPKHDEKGWLNMVRADGRMSAGATVFGTSTGRMTQWGIVNTPSSAAVYGAQMREVWGCEEGTSVISVDMNSAQLVLLCNFMGDPDFTYAVTKGKEDVEFKRTEDGRYYCSKLDKYLDPTIDKYLNYDEENDLYVVYTGTDAHSFNSIQFTLNEESDIITARATQDEDLIHKISNGRKKAKNGIYCLLFGGGDEKFAKTIKVKTTEEGARIKQTYFTRLPKIKALLDRLEDEFKATKKALGQVFGKTHPICKGGFITVAGAYLWCNSPHKILNYLLMGSEAQVQNEAVNWACRQMLDKGLMKLNGRKPAIGARLLCAYHDENSWEVPNEMVHDAKAVIDEMYGTASKALGLLPETLVTGTGKVGKNWLDVH</sequence>
<dbReference type="SUPFAM" id="SSF53098">
    <property type="entry name" value="Ribonuclease H-like"/>
    <property type="match status" value="1"/>
</dbReference>
<dbReference type="InterPro" id="IPR043502">
    <property type="entry name" value="DNA/RNA_pol_sf"/>
</dbReference>
<dbReference type="InterPro" id="IPR012337">
    <property type="entry name" value="RNaseH-like_sf"/>
</dbReference>
<dbReference type="Pfam" id="PF00476">
    <property type="entry name" value="DNA_pol_A"/>
    <property type="match status" value="1"/>
</dbReference>
<evidence type="ECO:0000313" key="4">
    <source>
        <dbReference type="Proteomes" id="UP000257815"/>
    </source>
</evidence>
<dbReference type="GO" id="GO:0039693">
    <property type="term" value="P:viral DNA genome replication"/>
    <property type="evidence" value="ECO:0007669"/>
    <property type="project" value="UniProtKB-KW"/>
</dbReference>
<dbReference type="SMART" id="SM00482">
    <property type="entry name" value="POLAc"/>
    <property type="match status" value="1"/>
</dbReference>
<organism evidence="3 4">
    <name type="scientific">Erwinia phage SunLIRen</name>
    <dbReference type="NCBI Taxonomy" id="2267654"/>
    <lineage>
        <taxon>Viruses</taxon>
        <taxon>Duplodnaviria</taxon>
        <taxon>Heunggongvirae</taxon>
        <taxon>Uroviricota</taxon>
        <taxon>Caudoviricetes</taxon>
        <taxon>Andersonviridae</taxon>
        <taxon>Ounavirinae</taxon>
        <taxon>Kolesnikvirus</taxon>
        <taxon>Kolesnikvirus Ea214</taxon>
    </lineage>
</organism>
<name>A0A346FHY2_9CAUD</name>
<dbReference type="Gene3D" id="1.10.150.20">
    <property type="entry name" value="5' to 3' exonuclease, C-terminal subdomain"/>
    <property type="match status" value="1"/>
</dbReference>
<proteinExistence type="predicted"/>
<dbReference type="InterPro" id="IPR036397">
    <property type="entry name" value="RNaseH_sf"/>
</dbReference>
<evidence type="ECO:0000259" key="2">
    <source>
        <dbReference type="SMART" id="SM00482"/>
    </source>
</evidence>
<reference evidence="4" key="1">
    <citation type="submission" date="2018-06" db="EMBL/GenBank/DDBJ databases">
        <authorList>
            <person name="Sharma R."/>
            <person name="Ke K."/>
            <person name="Breakwell D.P."/>
            <person name="Hope S."/>
            <person name="Grose J.H."/>
        </authorList>
    </citation>
    <scope>NUCLEOTIDE SEQUENCE [LARGE SCALE GENOMIC DNA]</scope>
</reference>
<dbReference type="SUPFAM" id="SSF56672">
    <property type="entry name" value="DNA/RNA polymerases"/>
    <property type="match status" value="1"/>
</dbReference>
<keyword evidence="1" id="KW-0235">DNA replication</keyword>